<proteinExistence type="predicted"/>
<dbReference type="PANTHER" id="PTHR21654:SF84">
    <property type="entry name" value="SI:DKEY-66I24.7"/>
    <property type="match status" value="1"/>
</dbReference>
<dbReference type="Gene3D" id="1.10.10.60">
    <property type="entry name" value="Homeodomain-like"/>
    <property type="match status" value="1"/>
</dbReference>
<keyword evidence="9" id="KW-1185">Reference proteome</keyword>
<dbReference type="Proteomes" id="UP001151582">
    <property type="component" value="Unassembled WGS sequence"/>
</dbReference>
<reference evidence="8" key="1">
    <citation type="submission" date="2022-07" db="EMBL/GenBank/DDBJ databases">
        <title>Phylogenomic reconstructions and comparative analyses of Kickxellomycotina fungi.</title>
        <authorList>
            <person name="Reynolds N.K."/>
            <person name="Stajich J.E."/>
            <person name="Barry K."/>
            <person name="Grigoriev I.V."/>
            <person name="Crous P."/>
            <person name="Smith M.E."/>
        </authorList>
    </citation>
    <scope>NUCLEOTIDE SEQUENCE</scope>
    <source>
        <strain evidence="8">RSA 567</strain>
    </source>
</reference>
<feature type="compositionally biased region" description="Polar residues" evidence="6">
    <location>
        <begin position="580"/>
        <end position="597"/>
    </location>
</feature>
<name>A0A9W8B2K6_9FUNG</name>
<dbReference type="OrthoDB" id="5600207at2759"/>
<evidence type="ECO:0000256" key="5">
    <source>
        <dbReference type="ARBA" id="ARBA00023242"/>
    </source>
</evidence>
<evidence type="ECO:0000256" key="2">
    <source>
        <dbReference type="ARBA" id="ARBA00023015"/>
    </source>
</evidence>
<feature type="compositionally biased region" description="Low complexity" evidence="6">
    <location>
        <begin position="150"/>
        <end position="165"/>
    </location>
</feature>
<keyword evidence="5" id="KW-0539">Nucleus</keyword>
<feature type="compositionally biased region" description="Low complexity" evidence="6">
    <location>
        <begin position="131"/>
        <end position="141"/>
    </location>
</feature>
<dbReference type="EMBL" id="JANBQB010000559">
    <property type="protein sequence ID" value="KAJ1975168.1"/>
    <property type="molecule type" value="Genomic_DNA"/>
</dbReference>
<evidence type="ECO:0000313" key="8">
    <source>
        <dbReference type="EMBL" id="KAJ1975168.1"/>
    </source>
</evidence>
<accession>A0A9W8B2K6</accession>
<feature type="compositionally biased region" description="Acidic residues" evidence="6">
    <location>
        <begin position="537"/>
        <end position="559"/>
    </location>
</feature>
<feature type="region of interest" description="Disordered" evidence="6">
    <location>
        <begin position="429"/>
        <end position="501"/>
    </location>
</feature>
<dbReference type="PROSITE" id="PS50090">
    <property type="entry name" value="MYB_LIKE"/>
    <property type="match status" value="1"/>
</dbReference>
<organism evidence="8 9">
    <name type="scientific">Dimargaris verticillata</name>
    <dbReference type="NCBI Taxonomy" id="2761393"/>
    <lineage>
        <taxon>Eukaryota</taxon>
        <taxon>Fungi</taxon>
        <taxon>Fungi incertae sedis</taxon>
        <taxon>Zoopagomycota</taxon>
        <taxon>Kickxellomycotina</taxon>
        <taxon>Dimargaritomycetes</taxon>
        <taxon>Dimargaritales</taxon>
        <taxon>Dimargaritaceae</taxon>
        <taxon>Dimargaris</taxon>
    </lineage>
</organism>
<dbReference type="PANTHER" id="PTHR21654">
    <property type="entry name" value="FI21293P1"/>
    <property type="match status" value="1"/>
</dbReference>
<evidence type="ECO:0000256" key="3">
    <source>
        <dbReference type="ARBA" id="ARBA00023125"/>
    </source>
</evidence>
<feature type="region of interest" description="Disordered" evidence="6">
    <location>
        <begin position="530"/>
        <end position="597"/>
    </location>
</feature>
<dbReference type="InterPro" id="IPR044822">
    <property type="entry name" value="Myb_DNA-bind_4"/>
</dbReference>
<dbReference type="GO" id="GO:0003677">
    <property type="term" value="F:DNA binding"/>
    <property type="evidence" value="ECO:0007669"/>
    <property type="project" value="UniProtKB-KW"/>
</dbReference>
<feature type="region of interest" description="Disordered" evidence="6">
    <location>
        <begin position="1"/>
        <end position="233"/>
    </location>
</feature>
<evidence type="ECO:0000256" key="1">
    <source>
        <dbReference type="ARBA" id="ARBA00004123"/>
    </source>
</evidence>
<keyword evidence="3" id="KW-0238">DNA-binding</keyword>
<comment type="caution">
    <text evidence="8">The sequence shown here is derived from an EMBL/GenBank/DDBJ whole genome shotgun (WGS) entry which is preliminary data.</text>
</comment>
<dbReference type="InterPro" id="IPR001005">
    <property type="entry name" value="SANT/Myb"/>
</dbReference>
<keyword evidence="4" id="KW-0804">Transcription</keyword>
<dbReference type="AlphaFoldDB" id="A0A9W8B2K6"/>
<dbReference type="CDD" id="cd12203">
    <property type="entry name" value="GT1"/>
    <property type="match status" value="1"/>
</dbReference>
<evidence type="ECO:0000256" key="4">
    <source>
        <dbReference type="ARBA" id="ARBA00023163"/>
    </source>
</evidence>
<dbReference type="Pfam" id="PF13837">
    <property type="entry name" value="Myb_DNA-bind_4"/>
    <property type="match status" value="1"/>
</dbReference>
<evidence type="ECO:0000259" key="7">
    <source>
        <dbReference type="PROSITE" id="PS50090"/>
    </source>
</evidence>
<dbReference type="GO" id="GO:0010468">
    <property type="term" value="P:regulation of gene expression"/>
    <property type="evidence" value="ECO:0007669"/>
    <property type="project" value="UniProtKB-ARBA"/>
</dbReference>
<gene>
    <name evidence="8" type="ORF">H4R34_004437</name>
</gene>
<evidence type="ECO:0000256" key="6">
    <source>
        <dbReference type="SAM" id="MobiDB-lite"/>
    </source>
</evidence>
<evidence type="ECO:0000313" key="9">
    <source>
        <dbReference type="Proteomes" id="UP001151582"/>
    </source>
</evidence>
<keyword evidence="2" id="KW-0805">Transcription regulation</keyword>
<feature type="domain" description="Myb-like" evidence="7">
    <location>
        <begin position="241"/>
        <end position="297"/>
    </location>
</feature>
<comment type="subcellular location">
    <subcellularLocation>
        <location evidence="1">Nucleus</location>
    </subcellularLocation>
</comment>
<feature type="compositionally biased region" description="Polar residues" evidence="6">
    <location>
        <begin position="72"/>
        <end position="88"/>
    </location>
</feature>
<dbReference type="GO" id="GO:0005634">
    <property type="term" value="C:nucleus"/>
    <property type="evidence" value="ECO:0007669"/>
    <property type="project" value="UniProtKB-SubCell"/>
</dbReference>
<protein>
    <recommendedName>
        <fullName evidence="7">Myb-like domain-containing protein</fullName>
    </recommendedName>
</protein>
<sequence>MSSRPAQSPMEANHSPNAPPAQPRQVPNVNAAQWAPQQAPYMHPGLKRHPYPIPSRSAHPMNPPPPGHAGSPQLTTSRPYSTGPQSLPSMLPEPAQGNVRSSPQFANARPHKSVPPMDRGEHPSGYSPRMAAPNRPGASSRAPPPPQPMGYSSHSRSGYGPSSGPLQSPSESLHRLSPPEVRRYPEPPMPSRGSYDNQEYATRPDGRQQSGHSPLLGSGYRSPILRADSPSGTDIKTITVWNSQETRLLIDLRTKLAHDFVVKKRNKVLWERISQELKRRNYDKTWVQCQHKWKNMARVYKETADFNARVELQDRKTCPFYHEIRKVLEYTAAAKLRAKALTMEVAASYPTPRSTLNSGLSGRPLIPMPPQVPNLKESVGMALEARSLDDSRARLAKRSREDLVSEDEHTFMSRFRYESPHKVHRYNEAPGMRSLSPNMGGDRYLSDSGDLGMGSNAPQAYQGNKLPGQSADYLDSTMGPASSAGLDPETRQSHPSTQPADPFVIYMEAKQRLDSLRNQLLSQSQKEILARSAATPLDDDDDDEANEEEEDGDEEDEDDGHTSVQSGQKGGLCLPPGQGLSKSAPTSPALSQPKVTLGSTINAHTQTLIDRLRLENAMLMEELMQSHRTFIMSLKDMEKRAVSAGKIFENSAHEMTLATEALTQAKNALLELTTKPSAELA</sequence>